<dbReference type="HOGENOM" id="CLU_1186545_0_0_1"/>
<dbReference type="EMBL" id="CM001223">
    <property type="protein sequence ID" value="KEH21911.1"/>
    <property type="molecule type" value="Genomic_DNA"/>
</dbReference>
<evidence type="ECO:0000313" key="3">
    <source>
        <dbReference type="Proteomes" id="UP000002051"/>
    </source>
</evidence>
<reference evidence="1 3" key="2">
    <citation type="journal article" date="2014" name="BMC Genomics">
        <title>An improved genome release (version Mt4.0) for the model legume Medicago truncatula.</title>
        <authorList>
            <person name="Tang H."/>
            <person name="Krishnakumar V."/>
            <person name="Bidwell S."/>
            <person name="Rosen B."/>
            <person name="Chan A."/>
            <person name="Zhou S."/>
            <person name="Gentzbittel L."/>
            <person name="Childs K.L."/>
            <person name="Yandell M."/>
            <person name="Gundlach H."/>
            <person name="Mayer K.F."/>
            <person name="Schwartz D.C."/>
            <person name="Town C.D."/>
        </authorList>
    </citation>
    <scope>GENOME REANNOTATION</scope>
    <source>
        <strain evidence="1">A17</strain>
        <strain evidence="2 3">cv. Jemalong A17</strain>
    </source>
</reference>
<organism evidence="1 3">
    <name type="scientific">Medicago truncatula</name>
    <name type="common">Barrel medic</name>
    <name type="synonym">Medicago tribuloides</name>
    <dbReference type="NCBI Taxonomy" id="3880"/>
    <lineage>
        <taxon>Eukaryota</taxon>
        <taxon>Viridiplantae</taxon>
        <taxon>Streptophyta</taxon>
        <taxon>Embryophyta</taxon>
        <taxon>Tracheophyta</taxon>
        <taxon>Spermatophyta</taxon>
        <taxon>Magnoliopsida</taxon>
        <taxon>eudicotyledons</taxon>
        <taxon>Gunneridae</taxon>
        <taxon>Pentapetalae</taxon>
        <taxon>rosids</taxon>
        <taxon>fabids</taxon>
        <taxon>Fabales</taxon>
        <taxon>Fabaceae</taxon>
        <taxon>Papilionoideae</taxon>
        <taxon>50 kb inversion clade</taxon>
        <taxon>NPAAA clade</taxon>
        <taxon>Hologalegina</taxon>
        <taxon>IRL clade</taxon>
        <taxon>Trifolieae</taxon>
        <taxon>Medicago</taxon>
    </lineage>
</organism>
<name>A0A072TXM8_MEDTR</name>
<evidence type="ECO:0000313" key="1">
    <source>
        <dbReference type="EMBL" id="KEH21911.1"/>
    </source>
</evidence>
<protein>
    <submittedName>
        <fullName evidence="1 2">Uncharacterized protein</fullName>
    </submittedName>
</protein>
<sequence>MTSSEASSLEASSSKAVNHQKLQFIRRCNSKLKKYYIVNSPWKCKGDKTDFRFVEGTCINCLCLSSLSLSLFLSAAISSEHLFRNRTLSASDLHFQLGEKQEKGNTIQPPSCVFLTFRLHPPKNGSGFAPPNKWLTLPDMGHIVGTCYNRPVVEITSLDIEISKTFFPIRGRPPVNPKSHIMCIGLIQNHFVLLLLKDDCSLPPSSTEWSIHMSEEAATWEDEFWINTIVSEHS</sequence>
<proteinExistence type="predicted"/>
<dbReference type="EnsemblPlants" id="KEH21911">
    <property type="protein sequence ID" value="KEH21911"/>
    <property type="gene ID" value="MTR_7g024793"/>
</dbReference>
<keyword evidence="3" id="KW-1185">Reference proteome</keyword>
<dbReference type="AlphaFoldDB" id="A0A072TXM8"/>
<reference evidence="2" key="3">
    <citation type="submission" date="2015-04" db="UniProtKB">
        <authorList>
            <consortium name="EnsemblPlants"/>
        </authorList>
    </citation>
    <scope>IDENTIFICATION</scope>
    <source>
        <strain evidence="2">cv. Jemalong A17</strain>
    </source>
</reference>
<gene>
    <name evidence="1" type="ordered locus">MTR_7g024793</name>
</gene>
<dbReference type="Proteomes" id="UP000002051">
    <property type="component" value="Unassembled WGS sequence"/>
</dbReference>
<evidence type="ECO:0000313" key="2">
    <source>
        <dbReference type="EnsemblPlants" id="KEH21911"/>
    </source>
</evidence>
<reference evidence="1 3" key="1">
    <citation type="journal article" date="2011" name="Nature">
        <title>The Medicago genome provides insight into the evolution of rhizobial symbioses.</title>
        <authorList>
            <person name="Young N.D."/>
            <person name="Debelle F."/>
            <person name="Oldroyd G.E."/>
            <person name="Geurts R."/>
            <person name="Cannon S.B."/>
            <person name="Udvardi M.K."/>
            <person name="Benedito V.A."/>
            <person name="Mayer K.F."/>
            <person name="Gouzy J."/>
            <person name="Schoof H."/>
            <person name="Van de Peer Y."/>
            <person name="Proost S."/>
            <person name="Cook D.R."/>
            <person name="Meyers B.C."/>
            <person name="Spannagl M."/>
            <person name="Cheung F."/>
            <person name="De Mita S."/>
            <person name="Krishnakumar V."/>
            <person name="Gundlach H."/>
            <person name="Zhou S."/>
            <person name="Mudge J."/>
            <person name="Bharti A.K."/>
            <person name="Murray J.D."/>
            <person name="Naoumkina M.A."/>
            <person name="Rosen B."/>
            <person name="Silverstein K.A."/>
            <person name="Tang H."/>
            <person name="Rombauts S."/>
            <person name="Zhao P.X."/>
            <person name="Zhou P."/>
            <person name="Barbe V."/>
            <person name="Bardou P."/>
            <person name="Bechner M."/>
            <person name="Bellec A."/>
            <person name="Berger A."/>
            <person name="Berges H."/>
            <person name="Bidwell S."/>
            <person name="Bisseling T."/>
            <person name="Choisne N."/>
            <person name="Couloux A."/>
            <person name="Denny R."/>
            <person name="Deshpande S."/>
            <person name="Dai X."/>
            <person name="Doyle J.J."/>
            <person name="Dudez A.M."/>
            <person name="Farmer A.D."/>
            <person name="Fouteau S."/>
            <person name="Franken C."/>
            <person name="Gibelin C."/>
            <person name="Gish J."/>
            <person name="Goldstein S."/>
            <person name="Gonzalez A.J."/>
            <person name="Green P.J."/>
            <person name="Hallab A."/>
            <person name="Hartog M."/>
            <person name="Hua A."/>
            <person name="Humphray S.J."/>
            <person name="Jeong D.H."/>
            <person name="Jing Y."/>
            <person name="Jocker A."/>
            <person name="Kenton S.M."/>
            <person name="Kim D.J."/>
            <person name="Klee K."/>
            <person name="Lai H."/>
            <person name="Lang C."/>
            <person name="Lin S."/>
            <person name="Macmil S.L."/>
            <person name="Magdelenat G."/>
            <person name="Matthews L."/>
            <person name="McCorrison J."/>
            <person name="Monaghan E.L."/>
            <person name="Mun J.H."/>
            <person name="Najar F.Z."/>
            <person name="Nicholson C."/>
            <person name="Noirot C."/>
            <person name="O'Bleness M."/>
            <person name="Paule C.R."/>
            <person name="Poulain J."/>
            <person name="Prion F."/>
            <person name="Qin B."/>
            <person name="Qu C."/>
            <person name="Retzel E.F."/>
            <person name="Riddle C."/>
            <person name="Sallet E."/>
            <person name="Samain S."/>
            <person name="Samson N."/>
            <person name="Sanders I."/>
            <person name="Saurat O."/>
            <person name="Scarpelli C."/>
            <person name="Schiex T."/>
            <person name="Segurens B."/>
            <person name="Severin A.J."/>
            <person name="Sherrier D.J."/>
            <person name="Shi R."/>
            <person name="Sims S."/>
            <person name="Singer S.R."/>
            <person name="Sinharoy S."/>
            <person name="Sterck L."/>
            <person name="Viollet A."/>
            <person name="Wang B.B."/>
            <person name="Wang K."/>
            <person name="Wang M."/>
            <person name="Wang X."/>
            <person name="Warfsmann J."/>
            <person name="Weissenbach J."/>
            <person name="White D.D."/>
            <person name="White J.D."/>
            <person name="Wiley G.B."/>
            <person name="Wincker P."/>
            <person name="Xing Y."/>
            <person name="Yang L."/>
            <person name="Yao Z."/>
            <person name="Ying F."/>
            <person name="Zhai J."/>
            <person name="Zhou L."/>
            <person name="Zuber A."/>
            <person name="Denarie J."/>
            <person name="Dixon R.A."/>
            <person name="May G.D."/>
            <person name="Schwartz D.C."/>
            <person name="Rogers J."/>
            <person name="Quetier F."/>
            <person name="Town C.D."/>
            <person name="Roe B.A."/>
        </authorList>
    </citation>
    <scope>NUCLEOTIDE SEQUENCE [LARGE SCALE GENOMIC DNA]</scope>
    <source>
        <strain evidence="1">A17</strain>
        <strain evidence="2 3">cv. Jemalong A17</strain>
    </source>
</reference>
<accession>A0A072TXM8</accession>